<dbReference type="Proteomes" id="UP000504636">
    <property type="component" value="Unplaced"/>
</dbReference>
<dbReference type="EMBL" id="MU003702">
    <property type="protein sequence ID" value="KAF2809252.1"/>
    <property type="molecule type" value="Genomic_DNA"/>
</dbReference>
<gene>
    <name evidence="1 3" type="ORF">BDZ99DRAFT_499512</name>
</gene>
<dbReference type="OrthoDB" id="10674923at2759"/>
<evidence type="ECO:0000313" key="3">
    <source>
        <dbReference type="RefSeq" id="XP_033576216.1"/>
    </source>
</evidence>
<evidence type="ECO:0000313" key="2">
    <source>
        <dbReference type="Proteomes" id="UP000504636"/>
    </source>
</evidence>
<dbReference type="RefSeq" id="XP_033576216.1">
    <property type="nucleotide sequence ID" value="XM_033723661.1"/>
</dbReference>
<reference evidence="1 3" key="1">
    <citation type="journal article" date="2020" name="Stud. Mycol.">
        <title>101 Dothideomycetes genomes: a test case for predicting lifestyles and emergence of pathogens.</title>
        <authorList>
            <person name="Haridas S."/>
            <person name="Albert R."/>
            <person name="Binder M."/>
            <person name="Bloem J."/>
            <person name="Labutti K."/>
            <person name="Salamov A."/>
            <person name="Andreopoulos B."/>
            <person name="Baker S."/>
            <person name="Barry K."/>
            <person name="Bills G."/>
            <person name="Bluhm B."/>
            <person name="Cannon C."/>
            <person name="Castanera R."/>
            <person name="Culley D."/>
            <person name="Daum C."/>
            <person name="Ezra D."/>
            <person name="Gonzalez J."/>
            <person name="Henrissat B."/>
            <person name="Kuo A."/>
            <person name="Liang C."/>
            <person name="Lipzen A."/>
            <person name="Lutzoni F."/>
            <person name="Magnuson J."/>
            <person name="Mondo S."/>
            <person name="Nolan M."/>
            <person name="Ohm R."/>
            <person name="Pangilinan J."/>
            <person name="Park H.-J."/>
            <person name="Ramirez L."/>
            <person name="Alfaro M."/>
            <person name="Sun H."/>
            <person name="Tritt A."/>
            <person name="Yoshinaga Y."/>
            <person name="Zwiers L.-H."/>
            <person name="Turgeon B."/>
            <person name="Goodwin S."/>
            <person name="Spatafora J."/>
            <person name="Crous P."/>
            <person name="Grigoriev I."/>
        </authorList>
    </citation>
    <scope>NUCLEOTIDE SEQUENCE</scope>
    <source>
        <strain evidence="1 3">CBS 304.34</strain>
    </source>
</reference>
<sequence length="377" mass="42722">MSMRRVYRDALATLVLDRSLDRPSNSFLEYSVRLLLSSWLRGYGLCRRAFSRSVSSSISDLESLDIAGLLAAGPIASVGNSTALYYETKPSLSLIWSHVKQHMLDISRPDSALTVNGHTGEDRANLQNTEGRAQTFLNLWQAVSWKTISRLADETLCIDHAISKFRLLLQQLKYLPKHLVFQNVTRMGKPGLRWALESLMGGNRIWSSEVSGPADIGRLFKDGFVFTSPGFLFPIKRDLRPLTTYGYYFILGGQERHKDELSKTFTFYVEPMPDPNVCWWAEEGKRRLRIQIDENKKPLAIIALGPISRLTGDMRTKPDFKNFMPVALVLVESSSRDGILGRYFCNGRLRYCEDTEQGLGSSVDVTEVPEHKQWCIS</sequence>
<dbReference type="GeneID" id="54464554"/>
<name>A0A6A6YK72_9PEZI</name>
<protein>
    <submittedName>
        <fullName evidence="1 3">Uncharacterized protein</fullName>
    </submittedName>
</protein>
<accession>A0A6A6YK72</accession>
<evidence type="ECO:0000313" key="1">
    <source>
        <dbReference type="EMBL" id="KAF2809252.1"/>
    </source>
</evidence>
<keyword evidence="2" id="KW-1185">Reference proteome</keyword>
<organism evidence="1">
    <name type="scientific">Mytilinidion resinicola</name>
    <dbReference type="NCBI Taxonomy" id="574789"/>
    <lineage>
        <taxon>Eukaryota</taxon>
        <taxon>Fungi</taxon>
        <taxon>Dikarya</taxon>
        <taxon>Ascomycota</taxon>
        <taxon>Pezizomycotina</taxon>
        <taxon>Dothideomycetes</taxon>
        <taxon>Pleosporomycetidae</taxon>
        <taxon>Mytilinidiales</taxon>
        <taxon>Mytilinidiaceae</taxon>
        <taxon>Mytilinidion</taxon>
    </lineage>
</organism>
<reference evidence="3" key="2">
    <citation type="submission" date="2020-04" db="EMBL/GenBank/DDBJ databases">
        <authorList>
            <consortium name="NCBI Genome Project"/>
        </authorList>
    </citation>
    <scope>NUCLEOTIDE SEQUENCE</scope>
    <source>
        <strain evidence="3">CBS 304.34</strain>
    </source>
</reference>
<reference evidence="3" key="3">
    <citation type="submission" date="2025-04" db="UniProtKB">
        <authorList>
            <consortium name="RefSeq"/>
        </authorList>
    </citation>
    <scope>IDENTIFICATION</scope>
    <source>
        <strain evidence="3">CBS 304.34</strain>
    </source>
</reference>
<proteinExistence type="predicted"/>
<dbReference type="AlphaFoldDB" id="A0A6A6YK72"/>